<dbReference type="InterPro" id="IPR050091">
    <property type="entry name" value="PKS_NRPS_Biosynth_Enz"/>
</dbReference>
<accession>A0A8J8BDD2</accession>
<dbReference type="GO" id="GO:0031177">
    <property type="term" value="F:phosphopantetheine binding"/>
    <property type="evidence" value="ECO:0007669"/>
    <property type="project" value="InterPro"/>
</dbReference>
<dbReference type="GO" id="GO:0004312">
    <property type="term" value="F:fatty acid synthase activity"/>
    <property type="evidence" value="ECO:0007669"/>
    <property type="project" value="TreeGrafter"/>
</dbReference>
<sequence length="412" mass="42435">LRSQARSGMLPPLLRGLVKSPAKGAAAGGGSLAQRLAGVAEADREQVVTDLVLAQVAAVLGYASASAVEPQRPFKDLGIDSLGAVELRNRLTQSSGVRLPSTLVFDHPSPAAIAQLLLTEVGAVEQSAASSAGPVAASPPTTGAGTLGMLLRNAHATGKITDAAALLTGASRFRPTFSSAHDLPGGGHIARLASGDGATKVVCVPSFVVGSSPHQFMRFADRFDGSREVFACTLPGFRDGEPAPQTWDAAVEVLADSIRRAVGDAPFLLVGYSTGGVIAHSIAARLEALGGAPTGLVLIDTPLPASQAQADDVFAAVMSEILGREQDTAAIDDAGWLIMGTYMRLLAEHKPPTISTRSLLIRAGEPLGDSDPAAWPAWDLAEDQAEIAADHFALIESAAATTAQAVQRWLNL</sequence>
<feature type="domain" description="Carrier" evidence="3">
    <location>
        <begin position="46"/>
        <end position="121"/>
    </location>
</feature>
<dbReference type="AlphaFoldDB" id="A0A8J8BDD2"/>
<name>A0A8J8BDD2_9ACTN</name>
<evidence type="ECO:0000259" key="3">
    <source>
        <dbReference type="PROSITE" id="PS50075"/>
    </source>
</evidence>
<evidence type="ECO:0000256" key="2">
    <source>
        <dbReference type="ARBA" id="ARBA00022553"/>
    </source>
</evidence>
<dbReference type="InterPro" id="IPR006162">
    <property type="entry name" value="Ppantetheine_attach_site"/>
</dbReference>
<proteinExistence type="predicted"/>
<protein>
    <submittedName>
        <fullName evidence="4">Alpha/beta fold hydrolase</fullName>
    </submittedName>
</protein>
<keyword evidence="5" id="KW-1185">Reference proteome</keyword>
<dbReference type="RefSeq" id="WP_211468771.1">
    <property type="nucleotide sequence ID" value="NZ_JAGSXH010000049.1"/>
</dbReference>
<dbReference type="FunFam" id="1.10.1200.10:FF:000007">
    <property type="entry name" value="Probable polyketide synthase pks17"/>
    <property type="match status" value="1"/>
</dbReference>
<dbReference type="Gene3D" id="3.40.50.1820">
    <property type="entry name" value="alpha/beta hydrolase"/>
    <property type="match status" value="1"/>
</dbReference>
<dbReference type="InterPro" id="IPR001031">
    <property type="entry name" value="Thioesterase"/>
</dbReference>
<dbReference type="PROSITE" id="PS00012">
    <property type="entry name" value="PHOSPHOPANTETHEINE"/>
    <property type="match status" value="1"/>
</dbReference>
<gene>
    <name evidence="4" type="ORF">KGA66_15210</name>
</gene>
<dbReference type="SMART" id="SM00823">
    <property type="entry name" value="PKS_PP"/>
    <property type="match status" value="1"/>
</dbReference>
<dbReference type="PANTHER" id="PTHR43775:SF37">
    <property type="entry name" value="SI:DKEY-61P9.11"/>
    <property type="match status" value="1"/>
</dbReference>
<dbReference type="InterPro" id="IPR020802">
    <property type="entry name" value="TesA-like"/>
</dbReference>
<dbReference type="SMART" id="SM00824">
    <property type="entry name" value="PKS_TE"/>
    <property type="match status" value="1"/>
</dbReference>
<evidence type="ECO:0000313" key="4">
    <source>
        <dbReference type="EMBL" id="MBS2964405.1"/>
    </source>
</evidence>
<keyword evidence="2" id="KW-0597">Phosphoprotein</keyword>
<dbReference type="PROSITE" id="PS50075">
    <property type="entry name" value="CARRIER"/>
    <property type="match status" value="1"/>
</dbReference>
<dbReference type="Gene3D" id="1.10.1200.10">
    <property type="entry name" value="ACP-like"/>
    <property type="match status" value="1"/>
</dbReference>
<dbReference type="InterPro" id="IPR009081">
    <property type="entry name" value="PP-bd_ACP"/>
</dbReference>
<dbReference type="GO" id="GO:0016787">
    <property type="term" value="F:hydrolase activity"/>
    <property type="evidence" value="ECO:0007669"/>
    <property type="project" value="UniProtKB-KW"/>
</dbReference>
<dbReference type="Pfam" id="PF00550">
    <property type="entry name" value="PP-binding"/>
    <property type="match status" value="1"/>
</dbReference>
<dbReference type="GO" id="GO:0006633">
    <property type="term" value="P:fatty acid biosynthetic process"/>
    <property type="evidence" value="ECO:0007669"/>
    <property type="project" value="TreeGrafter"/>
</dbReference>
<dbReference type="InterPro" id="IPR029058">
    <property type="entry name" value="AB_hydrolase_fold"/>
</dbReference>
<dbReference type="SUPFAM" id="SSF53474">
    <property type="entry name" value="alpha/beta-Hydrolases"/>
    <property type="match status" value="1"/>
</dbReference>
<dbReference type="InterPro" id="IPR020806">
    <property type="entry name" value="PKS_PP-bd"/>
</dbReference>
<dbReference type="Pfam" id="PF00975">
    <property type="entry name" value="Thioesterase"/>
    <property type="match status" value="1"/>
</dbReference>
<dbReference type="Proteomes" id="UP000677913">
    <property type="component" value="Unassembled WGS sequence"/>
</dbReference>
<comment type="caution">
    <text evidence="4">The sequence shown here is derived from an EMBL/GenBank/DDBJ whole genome shotgun (WGS) entry which is preliminary data.</text>
</comment>
<feature type="non-terminal residue" evidence="4">
    <location>
        <position position="1"/>
    </location>
</feature>
<dbReference type="EMBL" id="JAGSXH010000049">
    <property type="protein sequence ID" value="MBS2964405.1"/>
    <property type="molecule type" value="Genomic_DNA"/>
</dbReference>
<dbReference type="SMART" id="SM01294">
    <property type="entry name" value="PKS_PP_betabranch"/>
    <property type="match status" value="1"/>
</dbReference>
<keyword evidence="1" id="KW-0596">Phosphopantetheine</keyword>
<dbReference type="PANTHER" id="PTHR43775">
    <property type="entry name" value="FATTY ACID SYNTHASE"/>
    <property type="match status" value="1"/>
</dbReference>
<reference evidence="4" key="1">
    <citation type="submission" date="2021-04" db="EMBL/GenBank/DDBJ databases">
        <title>Genome based classification of Actinospica acidithermotolerans sp. nov., an actinobacterium isolated from an Indonesian hot spring.</title>
        <authorList>
            <person name="Kusuma A.B."/>
            <person name="Putra K.E."/>
            <person name="Nafisah S."/>
            <person name="Loh J."/>
            <person name="Nouioui I."/>
            <person name="Goodfellow M."/>
        </authorList>
    </citation>
    <scope>NUCLEOTIDE SEQUENCE</scope>
    <source>
        <strain evidence="4">DSM 45618</strain>
    </source>
</reference>
<dbReference type="SUPFAM" id="SSF47336">
    <property type="entry name" value="ACP-like"/>
    <property type="match status" value="1"/>
</dbReference>
<organism evidence="4 5">
    <name type="scientific">Actinocrinis puniceicyclus</name>
    <dbReference type="NCBI Taxonomy" id="977794"/>
    <lineage>
        <taxon>Bacteria</taxon>
        <taxon>Bacillati</taxon>
        <taxon>Actinomycetota</taxon>
        <taxon>Actinomycetes</taxon>
        <taxon>Catenulisporales</taxon>
        <taxon>Actinospicaceae</taxon>
        <taxon>Actinocrinis</taxon>
    </lineage>
</organism>
<dbReference type="InterPro" id="IPR036736">
    <property type="entry name" value="ACP-like_sf"/>
</dbReference>
<evidence type="ECO:0000256" key="1">
    <source>
        <dbReference type="ARBA" id="ARBA00022450"/>
    </source>
</evidence>
<keyword evidence="4" id="KW-0378">Hydrolase</keyword>
<evidence type="ECO:0000313" key="5">
    <source>
        <dbReference type="Proteomes" id="UP000677913"/>
    </source>
</evidence>